<keyword evidence="2" id="KW-0479">Metal-binding</keyword>
<dbReference type="InterPro" id="IPR002048">
    <property type="entry name" value="EF_hand_dom"/>
</dbReference>
<dbReference type="AlphaFoldDB" id="A0A9P7AUI5"/>
<evidence type="ECO:0000256" key="3">
    <source>
        <dbReference type="ARBA" id="ARBA00022737"/>
    </source>
</evidence>
<dbReference type="InterPro" id="IPR011992">
    <property type="entry name" value="EF-hand-dom_pair"/>
</dbReference>
<dbReference type="PANTHER" id="PTHR23048:SF0">
    <property type="entry name" value="CALMODULIN LIKE 3"/>
    <property type="match status" value="1"/>
</dbReference>
<dbReference type="PROSITE" id="PS50222">
    <property type="entry name" value="EF_HAND_2"/>
    <property type="match status" value="3"/>
</dbReference>
<evidence type="ECO:0000256" key="2">
    <source>
        <dbReference type="ARBA" id="ARBA00022723"/>
    </source>
</evidence>
<dbReference type="FunFam" id="1.10.238.10:FF:000100">
    <property type="entry name" value="Calmodulin 1"/>
    <property type="match status" value="1"/>
</dbReference>
<dbReference type="InterPro" id="IPR018247">
    <property type="entry name" value="EF_Hand_1_Ca_BS"/>
</dbReference>
<accession>A0A9P7AUI5</accession>
<feature type="domain" description="EF-hand" evidence="5">
    <location>
        <begin position="112"/>
        <end position="144"/>
    </location>
</feature>
<keyword evidence="3" id="KW-0677">Repeat</keyword>
<keyword evidence="7" id="KW-1185">Reference proteome</keyword>
<feature type="domain" description="EF-hand" evidence="5">
    <location>
        <begin position="76"/>
        <end position="111"/>
    </location>
</feature>
<dbReference type="GO" id="GO:0005509">
    <property type="term" value="F:calcium ion binding"/>
    <property type="evidence" value="ECO:0007669"/>
    <property type="project" value="InterPro"/>
</dbReference>
<dbReference type="PROSITE" id="PS00018">
    <property type="entry name" value="EF_HAND_1"/>
    <property type="match status" value="3"/>
</dbReference>
<comment type="caution">
    <text evidence="6">The sequence shown here is derived from an EMBL/GenBank/DDBJ whole genome shotgun (WGS) entry which is preliminary data.</text>
</comment>
<protein>
    <recommendedName>
        <fullName evidence="1">Calmodulin</fullName>
    </recommendedName>
</protein>
<evidence type="ECO:0000256" key="4">
    <source>
        <dbReference type="ARBA" id="ARBA00022837"/>
    </source>
</evidence>
<dbReference type="GO" id="GO:0016460">
    <property type="term" value="C:myosin II complex"/>
    <property type="evidence" value="ECO:0007669"/>
    <property type="project" value="TreeGrafter"/>
</dbReference>
<dbReference type="InterPro" id="IPR050230">
    <property type="entry name" value="CALM/Myosin/TropC-like"/>
</dbReference>
<evidence type="ECO:0000313" key="6">
    <source>
        <dbReference type="EMBL" id="KAG0646486.1"/>
    </source>
</evidence>
<reference evidence="6" key="1">
    <citation type="submission" date="2019-07" db="EMBL/GenBank/DDBJ databases">
        <title>Hyphodiscus hymeniophilus genome sequencing and assembly.</title>
        <authorList>
            <person name="Kramer G."/>
            <person name="Nodwell J."/>
        </authorList>
    </citation>
    <scope>NUCLEOTIDE SEQUENCE</scope>
    <source>
        <strain evidence="6">ATCC 34498</strain>
    </source>
</reference>
<gene>
    <name evidence="6" type="ORF">D0Z07_7495</name>
</gene>
<keyword evidence="4" id="KW-0106">Calcium</keyword>
<dbReference type="Pfam" id="PF13499">
    <property type="entry name" value="EF-hand_7"/>
    <property type="match status" value="2"/>
</dbReference>
<evidence type="ECO:0000313" key="7">
    <source>
        <dbReference type="Proteomes" id="UP000785200"/>
    </source>
</evidence>
<organism evidence="6 7">
    <name type="scientific">Hyphodiscus hymeniophilus</name>
    <dbReference type="NCBI Taxonomy" id="353542"/>
    <lineage>
        <taxon>Eukaryota</taxon>
        <taxon>Fungi</taxon>
        <taxon>Dikarya</taxon>
        <taxon>Ascomycota</taxon>
        <taxon>Pezizomycotina</taxon>
        <taxon>Leotiomycetes</taxon>
        <taxon>Helotiales</taxon>
        <taxon>Hyphodiscaceae</taxon>
        <taxon>Hyphodiscus</taxon>
    </lineage>
</organism>
<dbReference type="Gene3D" id="1.10.238.10">
    <property type="entry name" value="EF-hand"/>
    <property type="match status" value="3"/>
</dbReference>
<evidence type="ECO:0000256" key="1">
    <source>
        <dbReference type="ARBA" id="ARBA00020786"/>
    </source>
</evidence>
<name>A0A9P7AUI5_9HELO</name>
<dbReference type="EMBL" id="VNKQ01000015">
    <property type="protein sequence ID" value="KAG0646486.1"/>
    <property type="molecule type" value="Genomic_DNA"/>
</dbReference>
<dbReference type="SMART" id="SM00054">
    <property type="entry name" value="EFh"/>
    <property type="match status" value="3"/>
</dbReference>
<dbReference type="OrthoDB" id="26525at2759"/>
<dbReference type="FunFam" id="1.10.238.10:FF:000181">
    <property type="entry name" value="CALML5 isoform 1"/>
    <property type="match status" value="1"/>
</dbReference>
<dbReference type="Proteomes" id="UP000785200">
    <property type="component" value="Unassembled WGS sequence"/>
</dbReference>
<feature type="domain" description="EF-hand" evidence="5">
    <location>
        <begin position="39"/>
        <end position="74"/>
    </location>
</feature>
<sequence>MADNAKPRAQPTPEEIEAYKHAFTLFELGTVMRSLGQNPTDAEIEDMVNEVDSDRNGTIDFEEFCKMMTTPMKEVDFEAEMKSAFKVFDHDGSGTISLDELRRVMTSFGELLSEDELDSMIKEVDKNGDGSIDYEEFVQFMLKE</sequence>
<evidence type="ECO:0000259" key="5">
    <source>
        <dbReference type="PROSITE" id="PS50222"/>
    </source>
</evidence>
<proteinExistence type="predicted"/>
<dbReference type="PANTHER" id="PTHR23048">
    <property type="entry name" value="MYOSIN LIGHT CHAIN 1, 3"/>
    <property type="match status" value="1"/>
</dbReference>
<dbReference type="SUPFAM" id="SSF47473">
    <property type="entry name" value="EF-hand"/>
    <property type="match status" value="1"/>
</dbReference>